<comment type="caution">
    <text evidence="3">The sequence shown here is derived from an EMBL/GenBank/DDBJ whole genome shotgun (WGS) entry which is preliminary data.</text>
</comment>
<dbReference type="Proteomes" id="UP000254869">
    <property type="component" value="Unassembled WGS sequence"/>
</dbReference>
<dbReference type="InterPro" id="IPR005545">
    <property type="entry name" value="YCII"/>
</dbReference>
<protein>
    <recommendedName>
        <fullName evidence="2">YCII-related domain-containing protein</fullName>
    </recommendedName>
</protein>
<reference evidence="3 4" key="1">
    <citation type="submission" date="2018-07" db="EMBL/GenBank/DDBJ databases">
        <title>Genomic Encyclopedia of Type Strains, Phase IV (KMG-IV): sequencing the most valuable type-strain genomes for metagenomic binning, comparative biology and taxonomic classification.</title>
        <authorList>
            <person name="Goeker M."/>
        </authorList>
    </citation>
    <scope>NUCLEOTIDE SEQUENCE [LARGE SCALE GENOMIC DNA]</scope>
    <source>
        <strain evidence="3 4">DSM 44290</strain>
    </source>
</reference>
<accession>A0A370I290</accession>
<evidence type="ECO:0000313" key="4">
    <source>
        <dbReference type="Proteomes" id="UP000254869"/>
    </source>
</evidence>
<gene>
    <name evidence="3" type="ORF">DFR76_107239</name>
</gene>
<dbReference type="AlphaFoldDB" id="A0A370I290"/>
<feature type="domain" description="YCII-related" evidence="2">
    <location>
        <begin position="3"/>
        <end position="86"/>
    </location>
</feature>
<dbReference type="InterPro" id="IPR011008">
    <property type="entry name" value="Dimeric_a/b-barrel"/>
</dbReference>
<sequence>MALFAVHYTYAEAEAAGRDEHRPAHRGWLSDLVDRGVVLTSGPYPDGSGALIIFRADDAEAIEKLLATDPFAQRGLVAEVRFVEWKPVLGAFAE</sequence>
<dbReference type="Pfam" id="PF03795">
    <property type="entry name" value="YCII"/>
    <property type="match status" value="1"/>
</dbReference>
<evidence type="ECO:0000259" key="2">
    <source>
        <dbReference type="Pfam" id="PF03795"/>
    </source>
</evidence>
<proteinExistence type="inferred from homology"/>
<evidence type="ECO:0000256" key="1">
    <source>
        <dbReference type="ARBA" id="ARBA00007689"/>
    </source>
</evidence>
<dbReference type="Gene3D" id="3.30.70.1060">
    <property type="entry name" value="Dimeric alpha+beta barrel"/>
    <property type="match status" value="1"/>
</dbReference>
<keyword evidence="4" id="KW-1185">Reference proteome</keyword>
<dbReference type="PANTHER" id="PTHR37828:SF1">
    <property type="entry name" value="YCII-RELATED DOMAIN-CONTAINING PROTEIN"/>
    <property type="match status" value="1"/>
</dbReference>
<dbReference type="EMBL" id="QQBC01000007">
    <property type="protein sequence ID" value="RDI64862.1"/>
    <property type="molecule type" value="Genomic_DNA"/>
</dbReference>
<comment type="similarity">
    <text evidence="1">Belongs to the YciI family.</text>
</comment>
<dbReference type="PANTHER" id="PTHR37828">
    <property type="entry name" value="GSR2449 PROTEIN"/>
    <property type="match status" value="1"/>
</dbReference>
<organism evidence="3 4">
    <name type="scientific">Nocardia pseudobrasiliensis</name>
    <dbReference type="NCBI Taxonomy" id="45979"/>
    <lineage>
        <taxon>Bacteria</taxon>
        <taxon>Bacillati</taxon>
        <taxon>Actinomycetota</taxon>
        <taxon>Actinomycetes</taxon>
        <taxon>Mycobacteriales</taxon>
        <taxon>Nocardiaceae</taxon>
        <taxon>Nocardia</taxon>
    </lineage>
</organism>
<dbReference type="SUPFAM" id="SSF54909">
    <property type="entry name" value="Dimeric alpha+beta barrel"/>
    <property type="match status" value="1"/>
</dbReference>
<name>A0A370I290_9NOCA</name>
<dbReference type="RefSeq" id="WP_067996235.1">
    <property type="nucleotide sequence ID" value="NZ_QQBC01000007.1"/>
</dbReference>
<dbReference type="STRING" id="1210086.GCA_001613105_02338"/>
<evidence type="ECO:0000313" key="3">
    <source>
        <dbReference type="EMBL" id="RDI64862.1"/>
    </source>
</evidence>